<keyword evidence="1" id="KW-1133">Transmembrane helix</keyword>
<dbReference type="Gene3D" id="1.20.120.1630">
    <property type="match status" value="1"/>
</dbReference>
<feature type="transmembrane region" description="Helical" evidence="1">
    <location>
        <begin position="144"/>
        <end position="167"/>
    </location>
</feature>
<evidence type="ECO:0000313" key="2">
    <source>
        <dbReference type="EMBL" id="OEL32679.1"/>
    </source>
</evidence>
<feature type="transmembrane region" description="Helical" evidence="1">
    <location>
        <begin position="12"/>
        <end position="31"/>
    </location>
</feature>
<dbReference type="GO" id="GO:0016020">
    <property type="term" value="C:membrane"/>
    <property type="evidence" value="ECO:0007669"/>
    <property type="project" value="TreeGrafter"/>
</dbReference>
<dbReference type="AlphaFoldDB" id="A0A1E5W5I9"/>
<evidence type="ECO:0000313" key="3">
    <source>
        <dbReference type="Proteomes" id="UP000095767"/>
    </source>
</evidence>
<keyword evidence="1" id="KW-0472">Membrane</keyword>
<protein>
    <recommendedName>
        <fullName evidence="4">Steroid 5-alpha reductase C-terminal domain-containing protein</fullName>
    </recommendedName>
</protein>
<name>A0A1E5W5I9_9POAL</name>
<dbReference type="Proteomes" id="UP000095767">
    <property type="component" value="Unassembled WGS sequence"/>
</dbReference>
<keyword evidence="3" id="KW-1185">Reference proteome</keyword>
<comment type="caution">
    <text evidence="2">The sequence shown here is derived from an EMBL/GenBank/DDBJ whole genome shotgun (WGS) entry which is preliminary data.</text>
</comment>
<keyword evidence="1" id="KW-0812">Transmembrane</keyword>
<feature type="transmembrane region" description="Helical" evidence="1">
    <location>
        <begin position="110"/>
        <end position="132"/>
    </location>
</feature>
<accession>A0A1E5W5I9</accession>
<dbReference type="PANTHER" id="PTHR32251">
    <property type="entry name" value="3-OXO-5-ALPHA-STEROID 4-DEHYDROGENASE"/>
    <property type="match status" value="1"/>
</dbReference>
<dbReference type="InterPro" id="IPR010721">
    <property type="entry name" value="UstE-like"/>
</dbReference>
<reference evidence="2 3" key="1">
    <citation type="submission" date="2016-09" db="EMBL/GenBank/DDBJ databases">
        <title>The draft genome of Dichanthelium oligosanthes: A C3 panicoid grass species.</title>
        <authorList>
            <person name="Studer A.J."/>
            <person name="Schnable J.C."/>
            <person name="Brutnell T.P."/>
        </authorList>
    </citation>
    <scope>NUCLEOTIDE SEQUENCE [LARGE SCALE GENOMIC DNA]</scope>
    <source>
        <strain evidence="3">cv. Kellogg 1175</strain>
        <tissue evidence="2">Leaf</tissue>
    </source>
</reference>
<evidence type="ECO:0008006" key="4">
    <source>
        <dbReference type="Google" id="ProtNLM"/>
    </source>
</evidence>
<dbReference type="PANTHER" id="PTHR32251:SF15">
    <property type="entry name" value="3-OXO-5-ALPHA-STEROID 4-DEHYDROGENASE (DUF1295)"/>
    <property type="match status" value="1"/>
</dbReference>
<proteinExistence type="predicted"/>
<organism evidence="2 3">
    <name type="scientific">Dichanthelium oligosanthes</name>
    <dbReference type="NCBI Taxonomy" id="888268"/>
    <lineage>
        <taxon>Eukaryota</taxon>
        <taxon>Viridiplantae</taxon>
        <taxon>Streptophyta</taxon>
        <taxon>Embryophyta</taxon>
        <taxon>Tracheophyta</taxon>
        <taxon>Spermatophyta</taxon>
        <taxon>Magnoliopsida</taxon>
        <taxon>Liliopsida</taxon>
        <taxon>Poales</taxon>
        <taxon>Poaceae</taxon>
        <taxon>PACMAD clade</taxon>
        <taxon>Panicoideae</taxon>
        <taxon>Panicodae</taxon>
        <taxon>Paniceae</taxon>
        <taxon>Dichantheliinae</taxon>
        <taxon>Dichanthelium</taxon>
    </lineage>
</organism>
<dbReference type="OrthoDB" id="67965at2759"/>
<dbReference type="Pfam" id="PF06966">
    <property type="entry name" value="DUF1295"/>
    <property type="match status" value="1"/>
</dbReference>
<gene>
    <name evidence="2" type="ORF">BAE44_0006298</name>
</gene>
<evidence type="ECO:0000256" key="1">
    <source>
        <dbReference type="SAM" id="Phobius"/>
    </source>
</evidence>
<sequence length="366" mass="41274">MGTVLDSHFLALTAIVTVGYQLLFFIVTALLRFDKVTDFAGNCLSPLSAKLRLEWVAIVGIFTHVLRDKIIVQVSLHAACPSFLQLPCFLDYLSDELGYLCASLQSLHMFLFPGSTNFVIIAILTLVLKGAWHFRQVNNRSWLIFFQIVLTALVTVWGLRLGLFLLMRIMQWGEDRRFDKMRDNFGKLAVFWSFQAVWVWTVSLPVTVVNASDRNPSIEARDIIGWIMWLVGICVEATADQQKLVFKNSPSNRGKWCDVGLWKYSRHPNYFGEVIIPLVGSICSINPSSLSTSKMLTHHILRISIAKSSADKRYGRLEEYRVYKNTTSPLIPLPPAVYGALPAWFKGAFLLELPLYNPGPGGDPIS</sequence>
<dbReference type="EMBL" id="LWDX02020568">
    <property type="protein sequence ID" value="OEL32679.1"/>
    <property type="molecule type" value="Genomic_DNA"/>
</dbReference>